<dbReference type="InterPro" id="IPR007730">
    <property type="entry name" value="SPOR-like_dom"/>
</dbReference>
<dbReference type="GO" id="GO:0009253">
    <property type="term" value="P:peptidoglycan catabolic process"/>
    <property type="evidence" value="ECO:0007669"/>
    <property type="project" value="InterPro"/>
</dbReference>
<dbReference type="GO" id="GO:0030288">
    <property type="term" value="C:outer membrane-bounded periplasmic space"/>
    <property type="evidence" value="ECO:0007669"/>
    <property type="project" value="TreeGrafter"/>
</dbReference>
<dbReference type="PANTHER" id="PTHR30404:SF0">
    <property type="entry name" value="N-ACETYLMURAMOYL-L-ALANINE AMIDASE AMIC"/>
    <property type="match status" value="1"/>
</dbReference>
<evidence type="ECO:0000259" key="2">
    <source>
        <dbReference type="PROSITE" id="PS51724"/>
    </source>
</evidence>
<dbReference type="GO" id="GO:0042834">
    <property type="term" value="F:peptidoglycan binding"/>
    <property type="evidence" value="ECO:0007669"/>
    <property type="project" value="InterPro"/>
</dbReference>
<dbReference type="PANTHER" id="PTHR30404">
    <property type="entry name" value="N-ACETYLMURAMOYL-L-ALANINE AMIDASE"/>
    <property type="match status" value="1"/>
</dbReference>
<dbReference type="EMBL" id="JNVC02000005">
    <property type="protein sequence ID" value="KEZ52102.1"/>
    <property type="molecule type" value="Genomic_DNA"/>
</dbReference>
<keyword evidence="1 3" id="KW-0378">Hydrolase</keyword>
<evidence type="ECO:0000313" key="4">
    <source>
        <dbReference type="Proteomes" id="UP000028549"/>
    </source>
</evidence>
<dbReference type="InterPro" id="IPR002508">
    <property type="entry name" value="MurNAc-LAA_cat"/>
</dbReference>
<evidence type="ECO:0000256" key="1">
    <source>
        <dbReference type="ARBA" id="ARBA00022801"/>
    </source>
</evidence>
<reference evidence="3 4" key="1">
    <citation type="journal article" date="2005" name="Int. J. Syst. Evol. Microbiol.">
        <title>Bacillus cibi sp. nov., isolated from jeotgal, a traditional Korean fermented seafood.</title>
        <authorList>
            <person name="Yoon J.H."/>
            <person name="Lee C.H."/>
            <person name="Oh T.K."/>
        </authorList>
    </citation>
    <scope>NUCLEOTIDE SEQUENCE [LARGE SCALE GENOMIC DNA]</scope>
    <source>
        <strain evidence="3 4">DSM 16189</strain>
    </source>
</reference>
<dbReference type="InterPro" id="IPR036680">
    <property type="entry name" value="SPOR-like_sf"/>
</dbReference>
<dbReference type="SUPFAM" id="SSF53187">
    <property type="entry name" value="Zn-dependent exopeptidases"/>
    <property type="match status" value="1"/>
</dbReference>
<dbReference type="OrthoDB" id="9763643at2"/>
<dbReference type="InterPro" id="IPR050695">
    <property type="entry name" value="N-acetylmuramoyl_amidase_3"/>
</dbReference>
<keyword evidence="4" id="KW-1185">Reference proteome</keyword>
<dbReference type="CDD" id="cd02696">
    <property type="entry name" value="MurNAc-LAA"/>
    <property type="match status" value="1"/>
</dbReference>
<comment type="caution">
    <text evidence="3">The sequence shown here is derived from an EMBL/GenBank/DDBJ whole genome shotgun (WGS) entry which is preliminary data.</text>
</comment>
<proteinExistence type="predicted"/>
<feature type="domain" description="SPOR" evidence="2">
    <location>
        <begin position="193"/>
        <end position="231"/>
    </location>
</feature>
<protein>
    <submittedName>
        <fullName evidence="3">Cell wall hydrolase</fullName>
    </submittedName>
</protein>
<gene>
    <name evidence="3" type="ORF">GS18_0213525</name>
</gene>
<organism evidence="3 4">
    <name type="scientific">Metabacillus indicus</name>
    <name type="common">Bacillus indicus</name>
    <dbReference type="NCBI Taxonomy" id="246786"/>
    <lineage>
        <taxon>Bacteria</taxon>
        <taxon>Bacillati</taxon>
        <taxon>Bacillota</taxon>
        <taxon>Bacilli</taxon>
        <taxon>Bacillales</taxon>
        <taxon>Bacillaceae</taxon>
        <taxon>Metabacillus</taxon>
    </lineage>
</organism>
<accession>A0A084GXP0</accession>
<dbReference type="Pfam" id="PF05036">
    <property type="entry name" value="SPOR"/>
    <property type="match status" value="1"/>
</dbReference>
<dbReference type="Pfam" id="PF01520">
    <property type="entry name" value="Amidase_3"/>
    <property type="match status" value="1"/>
</dbReference>
<dbReference type="SMART" id="SM00646">
    <property type="entry name" value="Ami_3"/>
    <property type="match status" value="1"/>
</dbReference>
<dbReference type="GO" id="GO:0008745">
    <property type="term" value="F:N-acetylmuramoyl-L-alanine amidase activity"/>
    <property type="evidence" value="ECO:0007669"/>
    <property type="project" value="InterPro"/>
</dbReference>
<evidence type="ECO:0000313" key="3">
    <source>
        <dbReference type="EMBL" id="KEZ52102.1"/>
    </source>
</evidence>
<dbReference type="Proteomes" id="UP000028549">
    <property type="component" value="Unassembled WGS sequence"/>
</dbReference>
<dbReference type="SUPFAM" id="SSF110997">
    <property type="entry name" value="Sporulation related repeat"/>
    <property type="match status" value="1"/>
</dbReference>
<dbReference type="AlphaFoldDB" id="A0A084GXP0"/>
<name>A0A084GXP0_METID</name>
<dbReference type="RefSeq" id="WP_029566939.1">
    <property type="nucleotide sequence ID" value="NZ_JNVC02000005.1"/>
</dbReference>
<dbReference type="PROSITE" id="PS51724">
    <property type="entry name" value="SPOR"/>
    <property type="match status" value="1"/>
</dbReference>
<dbReference type="Gene3D" id="3.40.630.40">
    <property type="entry name" value="Zn-dependent exopeptidases"/>
    <property type="match status" value="1"/>
</dbReference>
<sequence>MKIAIDAGHGYTTPGKRTVDGTREYEFNRAVANEMRTLLAGYENVTVLFTHSDARDAPLQERTDKANTELADVFVSIHANAFGSGTAWNDVKGIETYVHDSRPQQALALANAVQKELIEKTKRTDRGVKAANFHVLRETKMTAILIECGFMTNQEEAQALKSAGYRKLCAEAITEALAAFYKLKKKAPPAPPPAPGKLYKVQVGAFADKANADALANELRSKGYSVIVLAE</sequence>
<dbReference type="STRING" id="246786.GS18_0213525"/>